<dbReference type="AlphaFoldDB" id="A0A2W4YSV3"/>
<name>A0A2W4YSV3_9SPHN</name>
<dbReference type="SUPFAM" id="SSF53850">
    <property type="entry name" value="Periplasmic binding protein-like II"/>
    <property type="match status" value="1"/>
</dbReference>
<dbReference type="InterPro" id="IPR005119">
    <property type="entry name" value="LysR_subst-bd"/>
</dbReference>
<dbReference type="GO" id="GO:0006351">
    <property type="term" value="P:DNA-templated transcription"/>
    <property type="evidence" value="ECO:0007669"/>
    <property type="project" value="TreeGrafter"/>
</dbReference>
<feature type="domain" description="HTH lysR-type" evidence="5">
    <location>
        <begin position="1"/>
        <end position="58"/>
    </location>
</feature>
<dbReference type="Gene3D" id="1.10.10.10">
    <property type="entry name" value="Winged helix-like DNA-binding domain superfamily/Winged helix DNA-binding domain"/>
    <property type="match status" value="1"/>
</dbReference>
<keyword evidence="2" id="KW-0805">Transcription regulation</keyword>
<gene>
    <name evidence="6" type="ORF">DI640_12415</name>
</gene>
<evidence type="ECO:0000313" key="6">
    <source>
        <dbReference type="EMBL" id="PZO72596.1"/>
    </source>
</evidence>
<dbReference type="Proteomes" id="UP000249555">
    <property type="component" value="Unassembled WGS sequence"/>
</dbReference>
<dbReference type="InterPro" id="IPR036388">
    <property type="entry name" value="WH-like_DNA-bd_sf"/>
</dbReference>
<evidence type="ECO:0000256" key="3">
    <source>
        <dbReference type="ARBA" id="ARBA00023125"/>
    </source>
</evidence>
<evidence type="ECO:0000256" key="1">
    <source>
        <dbReference type="ARBA" id="ARBA00009437"/>
    </source>
</evidence>
<dbReference type="PANTHER" id="PTHR30537">
    <property type="entry name" value="HTH-TYPE TRANSCRIPTIONAL REGULATOR"/>
    <property type="match status" value="1"/>
</dbReference>
<accession>A0A2W4YSV3</accession>
<dbReference type="Pfam" id="PF03466">
    <property type="entry name" value="LysR_substrate"/>
    <property type="match status" value="1"/>
</dbReference>
<keyword evidence="4" id="KW-0804">Transcription</keyword>
<dbReference type="EMBL" id="QFMX01000011">
    <property type="protein sequence ID" value="PZO72596.1"/>
    <property type="molecule type" value="Genomic_DNA"/>
</dbReference>
<dbReference type="GO" id="GO:0003700">
    <property type="term" value="F:DNA-binding transcription factor activity"/>
    <property type="evidence" value="ECO:0007669"/>
    <property type="project" value="InterPro"/>
</dbReference>
<dbReference type="PROSITE" id="PS50931">
    <property type="entry name" value="HTH_LYSR"/>
    <property type="match status" value="1"/>
</dbReference>
<evidence type="ECO:0000256" key="4">
    <source>
        <dbReference type="ARBA" id="ARBA00023163"/>
    </source>
</evidence>
<dbReference type="GO" id="GO:0043565">
    <property type="term" value="F:sequence-specific DNA binding"/>
    <property type="evidence" value="ECO:0007669"/>
    <property type="project" value="TreeGrafter"/>
</dbReference>
<dbReference type="Pfam" id="PF00126">
    <property type="entry name" value="HTH_1"/>
    <property type="match status" value="1"/>
</dbReference>
<comment type="similarity">
    <text evidence="1">Belongs to the LysR transcriptional regulatory family.</text>
</comment>
<reference evidence="6 7" key="1">
    <citation type="submission" date="2017-08" db="EMBL/GenBank/DDBJ databases">
        <title>Infants hospitalized years apart are colonized by the same room-sourced microbial strains.</title>
        <authorList>
            <person name="Brooks B."/>
            <person name="Olm M.R."/>
            <person name="Firek B.A."/>
            <person name="Baker R."/>
            <person name="Thomas B.C."/>
            <person name="Morowitz M.J."/>
            <person name="Banfield J.F."/>
        </authorList>
    </citation>
    <scope>NUCLEOTIDE SEQUENCE [LARGE SCALE GENOMIC DNA]</scope>
    <source>
        <strain evidence="6">S2_018_000_R3_119</strain>
    </source>
</reference>
<dbReference type="InterPro" id="IPR058163">
    <property type="entry name" value="LysR-type_TF_proteobact-type"/>
</dbReference>
<dbReference type="SUPFAM" id="SSF46785">
    <property type="entry name" value="Winged helix' DNA-binding domain"/>
    <property type="match status" value="1"/>
</dbReference>
<organism evidence="6 7">
    <name type="scientific">Sphingomonas taxi</name>
    <dbReference type="NCBI Taxonomy" id="1549858"/>
    <lineage>
        <taxon>Bacteria</taxon>
        <taxon>Pseudomonadati</taxon>
        <taxon>Pseudomonadota</taxon>
        <taxon>Alphaproteobacteria</taxon>
        <taxon>Sphingomonadales</taxon>
        <taxon>Sphingomonadaceae</taxon>
        <taxon>Sphingomonas</taxon>
    </lineage>
</organism>
<dbReference type="Gene3D" id="3.40.190.290">
    <property type="match status" value="1"/>
</dbReference>
<evidence type="ECO:0000259" key="5">
    <source>
        <dbReference type="PROSITE" id="PS50931"/>
    </source>
</evidence>
<protein>
    <submittedName>
        <fullName evidence="6">LysR family transcriptional regulator</fullName>
    </submittedName>
</protein>
<keyword evidence="3" id="KW-0238">DNA-binding</keyword>
<dbReference type="PANTHER" id="PTHR30537:SF3">
    <property type="entry name" value="TRANSCRIPTIONAL REGULATORY PROTEIN"/>
    <property type="match status" value="1"/>
</dbReference>
<dbReference type="InterPro" id="IPR036390">
    <property type="entry name" value="WH_DNA-bd_sf"/>
</dbReference>
<evidence type="ECO:0000256" key="2">
    <source>
        <dbReference type="ARBA" id="ARBA00023015"/>
    </source>
</evidence>
<sequence length="309" mass="33681">MDWDDVRYFLALARTHRLGPAAKMLGQDATTVSRRLQRLERRLQTTLFEQTVAGYALTERGSALLEHAETMEASALGIQEVVGTDAGVLAGPIRLSVSEGFGSRILAPRLASFTNQHPRIAIDLIASTGFLNPSRREADIAVMLARPKSGPLVARKLTDYHLGLYTHPDHLARTGPIATTADLMRHRLIGYVPDMIYAPELRYLAEIDGRLDASIRSSSIVAQAELIAAGAGCGILPCFIGDRMPGLVRVLPEAVDIARSFWLVVHRDVRRIARIDRFIAWLDATIGELKPLMLGAAPQPTGPSIAAPQ</sequence>
<evidence type="ECO:0000313" key="7">
    <source>
        <dbReference type="Proteomes" id="UP000249555"/>
    </source>
</evidence>
<comment type="caution">
    <text evidence="6">The sequence shown here is derived from an EMBL/GenBank/DDBJ whole genome shotgun (WGS) entry which is preliminary data.</text>
</comment>
<proteinExistence type="inferred from homology"/>
<dbReference type="InterPro" id="IPR000847">
    <property type="entry name" value="LysR_HTH_N"/>
</dbReference>